<evidence type="ECO:0000313" key="2">
    <source>
        <dbReference type="Proteomes" id="UP000286415"/>
    </source>
</evidence>
<dbReference type="InParanoid" id="A0A419QC34"/>
<proteinExistence type="predicted"/>
<organism evidence="1 2">
    <name type="scientific">Clonorchis sinensis</name>
    <name type="common">Chinese liver fluke</name>
    <dbReference type="NCBI Taxonomy" id="79923"/>
    <lineage>
        <taxon>Eukaryota</taxon>
        <taxon>Metazoa</taxon>
        <taxon>Spiralia</taxon>
        <taxon>Lophotrochozoa</taxon>
        <taxon>Platyhelminthes</taxon>
        <taxon>Trematoda</taxon>
        <taxon>Digenea</taxon>
        <taxon>Opisthorchiida</taxon>
        <taxon>Opisthorchiata</taxon>
        <taxon>Opisthorchiidae</taxon>
        <taxon>Clonorchis</taxon>
    </lineage>
</organism>
<dbReference type="Proteomes" id="UP000286415">
    <property type="component" value="Unassembled WGS sequence"/>
</dbReference>
<reference evidence="1 2" key="1">
    <citation type="journal article" date="2018" name="Biotechnol. Adv.">
        <title>Improved genomic resources and new bioinformatic workflow for the carcinogenic parasite Clonorchis sinensis: Biotechnological implications.</title>
        <authorList>
            <person name="Wang D."/>
            <person name="Korhonen P.K."/>
            <person name="Gasser R.B."/>
            <person name="Young N.D."/>
        </authorList>
    </citation>
    <scope>NUCLEOTIDE SEQUENCE [LARGE SCALE GENOMIC DNA]</scope>
    <source>
        <strain evidence="1">Cs-k2</strain>
    </source>
</reference>
<keyword evidence="2" id="KW-1185">Reference proteome</keyword>
<accession>A0A419QC34</accession>
<gene>
    <name evidence="1" type="ORF">CSKR_101832</name>
</gene>
<evidence type="ECO:0000313" key="1">
    <source>
        <dbReference type="EMBL" id="KAG5444488.1"/>
    </source>
</evidence>
<sequence>MECTAALQTTPLADKFMSRLRQMGEMAQVVRRSNPISASRLAPSRPGQPGSIPALMQPSSGTAVNHRKDTVTVLDGPQNQRRKNGSAVAPFRCPTAMLPEGSTRAGTLPGCPNLDKGGREVEIELEPRTFRPFSSQETQALLVVESSVVVPESVGGVDRCIHGTHRGFHGSVSSCVQSTFEG</sequence>
<protein>
    <submittedName>
        <fullName evidence="1">Uncharacterized protein</fullName>
    </submittedName>
</protein>
<reference evidence="1 2" key="2">
    <citation type="journal article" date="2021" name="Genomics">
        <title>High-quality reference genome for Clonorchis sinensis.</title>
        <authorList>
            <person name="Young N.D."/>
            <person name="Stroehlein A.J."/>
            <person name="Kinkar L."/>
            <person name="Wang T."/>
            <person name="Sohn W.M."/>
            <person name="Chang B.C.H."/>
            <person name="Kaur P."/>
            <person name="Weisz D."/>
            <person name="Dudchenko O."/>
            <person name="Aiden E.L."/>
            <person name="Korhonen P.K."/>
            <person name="Gasser R.B."/>
        </authorList>
    </citation>
    <scope>NUCLEOTIDE SEQUENCE [LARGE SCALE GENOMIC DNA]</scope>
    <source>
        <strain evidence="1">Cs-k2</strain>
    </source>
</reference>
<dbReference type="EMBL" id="NIRI02000056">
    <property type="protein sequence ID" value="KAG5444488.1"/>
    <property type="molecule type" value="Genomic_DNA"/>
</dbReference>
<comment type="caution">
    <text evidence="1">The sequence shown here is derived from an EMBL/GenBank/DDBJ whole genome shotgun (WGS) entry which is preliminary data.</text>
</comment>
<dbReference type="AlphaFoldDB" id="A0A419QC34"/>
<name>A0A419QC34_CLOSI</name>